<evidence type="ECO:0000256" key="13">
    <source>
        <dbReference type="ARBA" id="ARBA00035852"/>
    </source>
</evidence>
<evidence type="ECO:0000256" key="23">
    <source>
        <dbReference type="ARBA" id="ARBA00048180"/>
    </source>
</evidence>
<evidence type="ECO:0000256" key="18">
    <source>
        <dbReference type="ARBA" id="ARBA00043210"/>
    </source>
</evidence>
<comment type="subcellular location">
    <subcellularLocation>
        <location evidence="3">Cell projection</location>
        <location evidence="3">Ruffle membrane</location>
    </subcellularLocation>
    <subcellularLocation>
        <location evidence="2">Cytoplasm</location>
    </subcellularLocation>
    <subcellularLocation>
        <location evidence="1">Membrane</location>
        <topology evidence="1">Peripheral membrane protein</topology>
    </subcellularLocation>
</comment>
<dbReference type="GO" id="GO:0006631">
    <property type="term" value="P:fatty acid metabolic process"/>
    <property type="evidence" value="ECO:0007669"/>
    <property type="project" value="UniProtKB-KW"/>
</dbReference>
<evidence type="ECO:0000259" key="24">
    <source>
        <dbReference type="Pfam" id="PF03061"/>
    </source>
</evidence>
<sequence>MPLDGQVIEPGYGEEAGDWEPLTTSDPATAEAFDRLIDSVRRLQNSVAAARPTEAVSLAMAAELRSVAGRLDDFAVDEAHQLAGTQMDSPGRSQALVPVLSYRKQTTDRVEGTLRLGRFHLGRNGAAHGGVIPLVFDEIFGRLAGAERPRCRTANLHVDYRHITPVDTELEFTACVDRAEGRKIYVTGSLRADGTVVAEATGLFVVLRPGQP</sequence>
<dbReference type="GeneID" id="32689948"/>
<feature type="domain" description="Thioesterase" evidence="24">
    <location>
        <begin position="124"/>
        <end position="196"/>
    </location>
</feature>
<name>A0AAD0K9E8_9ACTN</name>
<comment type="catalytic activity">
    <reaction evidence="21">
        <text>decanoyl-CoA + H2O = decanoate + CoA + H(+)</text>
        <dbReference type="Rhea" id="RHEA:40059"/>
        <dbReference type="ChEBI" id="CHEBI:15377"/>
        <dbReference type="ChEBI" id="CHEBI:15378"/>
        <dbReference type="ChEBI" id="CHEBI:27689"/>
        <dbReference type="ChEBI" id="CHEBI:57287"/>
        <dbReference type="ChEBI" id="CHEBI:61430"/>
    </reaction>
    <physiologicalReaction direction="left-to-right" evidence="21">
        <dbReference type="Rhea" id="RHEA:40060"/>
    </physiologicalReaction>
</comment>
<dbReference type="Gene3D" id="3.10.129.10">
    <property type="entry name" value="Hotdog Thioesterase"/>
    <property type="match status" value="1"/>
</dbReference>
<dbReference type="InterPro" id="IPR052365">
    <property type="entry name" value="THEM4/THEM5_acyl-CoA_thioest"/>
</dbReference>
<keyword evidence="12" id="KW-0966">Cell projection</keyword>
<keyword evidence="8" id="KW-0276">Fatty acid metabolism</keyword>
<protein>
    <recommendedName>
        <fullName evidence="17">Acyl-coenzyme A thioesterase THEM4</fullName>
        <ecNumber evidence="16">3.1.2.2</ecNumber>
    </recommendedName>
    <alternativeName>
        <fullName evidence="18">Thioesterase superfamily member 4</fullName>
    </alternativeName>
</protein>
<dbReference type="PANTHER" id="PTHR12418">
    <property type="entry name" value="ACYL-COENZYME A THIOESTERASE THEM4"/>
    <property type="match status" value="1"/>
</dbReference>
<evidence type="ECO:0000256" key="20">
    <source>
        <dbReference type="ARBA" id="ARBA00047734"/>
    </source>
</evidence>
<keyword evidence="4" id="KW-1003">Cell membrane</keyword>
<evidence type="ECO:0000256" key="3">
    <source>
        <dbReference type="ARBA" id="ARBA00004632"/>
    </source>
</evidence>
<evidence type="ECO:0000256" key="10">
    <source>
        <dbReference type="ARBA" id="ARBA00023098"/>
    </source>
</evidence>
<dbReference type="KEGG" id="gta:BCM27_19085"/>
<evidence type="ECO:0000256" key="11">
    <source>
        <dbReference type="ARBA" id="ARBA00023136"/>
    </source>
</evidence>
<reference evidence="25 26" key="1">
    <citation type="submission" date="2018-05" db="EMBL/GenBank/DDBJ databases">
        <title>Complete genome sequence of Gordonia terrae NRRL B-16283.</title>
        <authorList>
            <person name="Garlena R.A."/>
            <person name="Russell D.A."/>
            <person name="Hatfull G.F."/>
        </authorList>
    </citation>
    <scope>NUCLEOTIDE SEQUENCE [LARGE SCALE GENOMIC DNA]</scope>
    <source>
        <strain evidence="25 26">NRRL B-16283</strain>
    </source>
</reference>
<evidence type="ECO:0000256" key="12">
    <source>
        <dbReference type="ARBA" id="ARBA00023273"/>
    </source>
</evidence>
<dbReference type="SUPFAM" id="SSF54637">
    <property type="entry name" value="Thioesterase/thiol ester dehydrase-isomerase"/>
    <property type="match status" value="1"/>
</dbReference>
<comment type="catalytic activity">
    <reaction evidence="14">
        <text>(9Z)-octadecenoyl-CoA + H2O = (9Z)-octadecenoate + CoA + H(+)</text>
        <dbReference type="Rhea" id="RHEA:40139"/>
        <dbReference type="ChEBI" id="CHEBI:15377"/>
        <dbReference type="ChEBI" id="CHEBI:15378"/>
        <dbReference type="ChEBI" id="CHEBI:30823"/>
        <dbReference type="ChEBI" id="CHEBI:57287"/>
        <dbReference type="ChEBI" id="CHEBI:57387"/>
    </reaction>
    <physiologicalReaction direction="left-to-right" evidence="14">
        <dbReference type="Rhea" id="RHEA:40140"/>
    </physiologicalReaction>
</comment>
<accession>A0AAD0K9E8</accession>
<organism evidence="25 26">
    <name type="scientific">Gordonia terrae</name>
    <dbReference type="NCBI Taxonomy" id="2055"/>
    <lineage>
        <taxon>Bacteria</taxon>
        <taxon>Bacillati</taxon>
        <taxon>Actinomycetota</taxon>
        <taxon>Actinomycetes</taxon>
        <taxon>Mycobacteriales</taxon>
        <taxon>Gordoniaceae</taxon>
        <taxon>Gordonia</taxon>
    </lineage>
</organism>
<evidence type="ECO:0000256" key="22">
    <source>
        <dbReference type="ARBA" id="ARBA00048074"/>
    </source>
</evidence>
<keyword evidence="7" id="KW-0378">Hydrolase</keyword>
<dbReference type="CDD" id="cd03443">
    <property type="entry name" value="PaaI_thioesterase"/>
    <property type="match status" value="1"/>
</dbReference>
<dbReference type="EMBL" id="CP029604">
    <property type="protein sequence ID" value="AWO85370.1"/>
    <property type="molecule type" value="Genomic_DNA"/>
</dbReference>
<gene>
    <name evidence="25" type="ORF">DLJ61_19280</name>
</gene>
<evidence type="ECO:0000256" key="19">
    <source>
        <dbReference type="ARBA" id="ARBA00047588"/>
    </source>
</evidence>
<evidence type="ECO:0000256" key="5">
    <source>
        <dbReference type="ARBA" id="ARBA00022490"/>
    </source>
</evidence>
<dbReference type="RefSeq" id="WP_004019452.1">
    <property type="nucleotide sequence ID" value="NZ_CABEIC010000002.1"/>
</dbReference>
<evidence type="ECO:0000256" key="16">
    <source>
        <dbReference type="ARBA" id="ARBA00038848"/>
    </source>
</evidence>
<evidence type="ECO:0000256" key="6">
    <source>
        <dbReference type="ARBA" id="ARBA00022703"/>
    </source>
</evidence>
<proteinExistence type="inferred from homology"/>
<evidence type="ECO:0000256" key="9">
    <source>
        <dbReference type="ARBA" id="ARBA00022946"/>
    </source>
</evidence>
<dbReference type="GO" id="GO:0005737">
    <property type="term" value="C:cytoplasm"/>
    <property type="evidence" value="ECO:0007669"/>
    <property type="project" value="UniProtKB-SubCell"/>
</dbReference>
<evidence type="ECO:0000313" key="25">
    <source>
        <dbReference type="EMBL" id="AWO85370.1"/>
    </source>
</evidence>
<dbReference type="Pfam" id="PF03061">
    <property type="entry name" value="4HBT"/>
    <property type="match status" value="1"/>
</dbReference>
<keyword evidence="10" id="KW-0443">Lipid metabolism</keyword>
<dbReference type="Proteomes" id="UP000247118">
    <property type="component" value="Chromosome"/>
</dbReference>
<evidence type="ECO:0000256" key="4">
    <source>
        <dbReference type="ARBA" id="ARBA00022475"/>
    </source>
</evidence>
<evidence type="ECO:0000256" key="15">
    <source>
        <dbReference type="ARBA" id="ARBA00038456"/>
    </source>
</evidence>
<evidence type="ECO:0000256" key="21">
    <source>
        <dbReference type="ARBA" id="ARBA00047969"/>
    </source>
</evidence>
<comment type="catalytic activity">
    <reaction evidence="22">
        <text>dodecanoyl-CoA + H2O = dodecanoate + CoA + H(+)</text>
        <dbReference type="Rhea" id="RHEA:30135"/>
        <dbReference type="ChEBI" id="CHEBI:15377"/>
        <dbReference type="ChEBI" id="CHEBI:15378"/>
        <dbReference type="ChEBI" id="CHEBI:18262"/>
        <dbReference type="ChEBI" id="CHEBI:57287"/>
        <dbReference type="ChEBI" id="CHEBI:57375"/>
    </reaction>
    <physiologicalReaction direction="left-to-right" evidence="22">
        <dbReference type="Rhea" id="RHEA:30136"/>
    </physiologicalReaction>
</comment>
<comment type="catalytic activity">
    <reaction evidence="19">
        <text>octanoyl-CoA + H2O = octanoate + CoA + H(+)</text>
        <dbReference type="Rhea" id="RHEA:30143"/>
        <dbReference type="ChEBI" id="CHEBI:15377"/>
        <dbReference type="ChEBI" id="CHEBI:15378"/>
        <dbReference type="ChEBI" id="CHEBI:25646"/>
        <dbReference type="ChEBI" id="CHEBI:57287"/>
        <dbReference type="ChEBI" id="CHEBI:57386"/>
    </reaction>
    <physiologicalReaction direction="left-to-right" evidence="19">
        <dbReference type="Rhea" id="RHEA:30144"/>
    </physiologicalReaction>
</comment>
<dbReference type="EC" id="3.1.2.2" evidence="16"/>
<keyword evidence="11" id="KW-0472">Membrane</keyword>
<evidence type="ECO:0000256" key="2">
    <source>
        <dbReference type="ARBA" id="ARBA00004496"/>
    </source>
</evidence>
<evidence type="ECO:0000256" key="8">
    <source>
        <dbReference type="ARBA" id="ARBA00022832"/>
    </source>
</evidence>
<dbReference type="PANTHER" id="PTHR12418:SF19">
    <property type="entry name" value="ACYL-COENZYME A THIOESTERASE THEM4"/>
    <property type="match status" value="1"/>
</dbReference>
<comment type="catalytic activity">
    <reaction evidence="23">
        <text>tetradecanoyl-CoA + H2O = tetradecanoate + CoA + H(+)</text>
        <dbReference type="Rhea" id="RHEA:40119"/>
        <dbReference type="ChEBI" id="CHEBI:15377"/>
        <dbReference type="ChEBI" id="CHEBI:15378"/>
        <dbReference type="ChEBI" id="CHEBI:30807"/>
        <dbReference type="ChEBI" id="CHEBI:57287"/>
        <dbReference type="ChEBI" id="CHEBI:57385"/>
    </reaction>
    <physiologicalReaction direction="left-to-right" evidence="23">
        <dbReference type="Rhea" id="RHEA:40120"/>
    </physiologicalReaction>
</comment>
<comment type="similarity">
    <text evidence="15">Belongs to the THEM4/THEM5 thioesterase family.</text>
</comment>
<dbReference type="GO" id="GO:0016787">
    <property type="term" value="F:hydrolase activity"/>
    <property type="evidence" value="ECO:0007669"/>
    <property type="project" value="UniProtKB-KW"/>
</dbReference>
<comment type="catalytic activity">
    <reaction evidence="13">
        <text>(5Z,8Z,11Z,14Z)-eicosatetraenoyl-CoA + H2O = (5Z,8Z,11Z,14Z)-eicosatetraenoate + CoA + H(+)</text>
        <dbReference type="Rhea" id="RHEA:40151"/>
        <dbReference type="ChEBI" id="CHEBI:15377"/>
        <dbReference type="ChEBI" id="CHEBI:15378"/>
        <dbReference type="ChEBI" id="CHEBI:32395"/>
        <dbReference type="ChEBI" id="CHEBI:57287"/>
        <dbReference type="ChEBI" id="CHEBI:57368"/>
    </reaction>
    <physiologicalReaction direction="left-to-right" evidence="13">
        <dbReference type="Rhea" id="RHEA:40152"/>
    </physiologicalReaction>
</comment>
<evidence type="ECO:0000256" key="14">
    <source>
        <dbReference type="ARBA" id="ARBA00037002"/>
    </source>
</evidence>
<keyword evidence="5" id="KW-0963">Cytoplasm</keyword>
<evidence type="ECO:0000256" key="1">
    <source>
        <dbReference type="ARBA" id="ARBA00004170"/>
    </source>
</evidence>
<dbReference type="InterPro" id="IPR006683">
    <property type="entry name" value="Thioestr_dom"/>
</dbReference>
<comment type="catalytic activity">
    <reaction evidence="20">
        <text>hexadecanoyl-CoA + H2O = hexadecanoate + CoA + H(+)</text>
        <dbReference type="Rhea" id="RHEA:16645"/>
        <dbReference type="ChEBI" id="CHEBI:7896"/>
        <dbReference type="ChEBI" id="CHEBI:15377"/>
        <dbReference type="ChEBI" id="CHEBI:15378"/>
        <dbReference type="ChEBI" id="CHEBI:57287"/>
        <dbReference type="ChEBI" id="CHEBI:57379"/>
        <dbReference type="EC" id="3.1.2.2"/>
    </reaction>
    <physiologicalReaction direction="left-to-right" evidence="20">
        <dbReference type="Rhea" id="RHEA:16646"/>
    </physiologicalReaction>
</comment>
<dbReference type="InterPro" id="IPR029069">
    <property type="entry name" value="HotDog_dom_sf"/>
</dbReference>
<evidence type="ECO:0000313" key="26">
    <source>
        <dbReference type="Proteomes" id="UP000247118"/>
    </source>
</evidence>
<evidence type="ECO:0000256" key="7">
    <source>
        <dbReference type="ARBA" id="ARBA00022801"/>
    </source>
</evidence>
<keyword evidence="9" id="KW-0809">Transit peptide</keyword>
<dbReference type="AlphaFoldDB" id="A0AAD0K9E8"/>
<dbReference type="GO" id="GO:0016020">
    <property type="term" value="C:membrane"/>
    <property type="evidence" value="ECO:0007669"/>
    <property type="project" value="UniProtKB-SubCell"/>
</dbReference>
<keyword evidence="6" id="KW-0053">Apoptosis</keyword>
<evidence type="ECO:0000256" key="17">
    <source>
        <dbReference type="ARBA" id="ARBA00040123"/>
    </source>
</evidence>